<dbReference type="EMBL" id="BAABAQ010000020">
    <property type="protein sequence ID" value="GAA4209291.1"/>
    <property type="molecule type" value="Genomic_DNA"/>
</dbReference>
<sequence>MPTVTDINKRINEYTTQLQVKTARLNDLSNSIPDETGRGHLVVSKEQGDDYRKTLAEAKELKQLIEDTKAHLDIEQFLDAPDSVPYAARDAAMTASGTQYKSLSEAFFASEAWGEMKEGNFRQLGGVADFEQGLFSFERKDIFSLSAGQHTTTAFGNAENVGLAERQRRPGRVRDLFPAESTQANILYGIRQVGFTNNAKIVPEREQPNGGPALGNNSDVFGLAPKSDMQFVPYTAPIVEIAHLLHVHKNTLADESRLRGIIDRDMVDGIKMKEDLEILYGTGTGDTLTGLWNQSGAQEFTGAAPDIAIKSLQLRRSATMAMLAFYEATGVVLHPNDWEQIETERGSDGQYTIAVSVAVGGEKKVWRMRVVDTSAINQGTFLTAAFGYGVKLYDRESVSVQASTETGDAFSRGYVVLRGSERIGMAVDRPESLILGTFATP</sequence>
<dbReference type="RefSeq" id="WP_344923134.1">
    <property type="nucleotide sequence ID" value="NZ_BAABAQ010000020.1"/>
</dbReference>
<evidence type="ECO:0000259" key="2">
    <source>
        <dbReference type="Pfam" id="PF05065"/>
    </source>
</evidence>
<organism evidence="3 4">
    <name type="scientific">Streptosporangium oxazolinicum</name>
    <dbReference type="NCBI Taxonomy" id="909287"/>
    <lineage>
        <taxon>Bacteria</taxon>
        <taxon>Bacillati</taxon>
        <taxon>Actinomycetota</taxon>
        <taxon>Actinomycetes</taxon>
        <taxon>Streptosporangiales</taxon>
        <taxon>Streptosporangiaceae</taxon>
        <taxon>Streptosporangium</taxon>
    </lineage>
</organism>
<accession>A0ABP8BKN3</accession>
<evidence type="ECO:0000256" key="1">
    <source>
        <dbReference type="ARBA" id="ARBA00004328"/>
    </source>
</evidence>
<proteinExistence type="predicted"/>
<evidence type="ECO:0000313" key="3">
    <source>
        <dbReference type="EMBL" id="GAA4209291.1"/>
    </source>
</evidence>
<dbReference type="SUPFAM" id="SSF56563">
    <property type="entry name" value="Major capsid protein gp5"/>
    <property type="match status" value="1"/>
</dbReference>
<dbReference type="InterPro" id="IPR024455">
    <property type="entry name" value="Phage_capsid"/>
</dbReference>
<comment type="caution">
    <text evidence="3">The sequence shown here is derived from an EMBL/GenBank/DDBJ whole genome shotgun (WGS) entry which is preliminary data.</text>
</comment>
<dbReference type="Proteomes" id="UP001501251">
    <property type="component" value="Unassembled WGS sequence"/>
</dbReference>
<gene>
    <name evidence="3" type="ORF">GCM10022252_75570</name>
</gene>
<name>A0ABP8BKN3_9ACTN</name>
<dbReference type="InterPro" id="IPR054612">
    <property type="entry name" value="Phage_capsid-like_C"/>
</dbReference>
<dbReference type="Gene3D" id="3.30.2400.10">
    <property type="entry name" value="Major capsid protein gp5"/>
    <property type="match status" value="1"/>
</dbReference>
<dbReference type="Gene3D" id="3.30.2320.10">
    <property type="entry name" value="hypothetical protein PF0899 domain"/>
    <property type="match status" value="1"/>
</dbReference>
<reference evidence="4" key="1">
    <citation type="journal article" date="2019" name="Int. J. Syst. Evol. Microbiol.">
        <title>The Global Catalogue of Microorganisms (GCM) 10K type strain sequencing project: providing services to taxonomists for standard genome sequencing and annotation.</title>
        <authorList>
            <consortium name="The Broad Institute Genomics Platform"/>
            <consortium name="The Broad Institute Genome Sequencing Center for Infectious Disease"/>
            <person name="Wu L."/>
            <person name="Ma J."/>
        </authorList>
    </citation>
    <scope>NUCLEOTIDE SEQUENCE [LARGE SCALE GENOMIC DNA]</scope>
    <source>
        <strain evidence="4">JCM 17388</strain>
    </source>
</reference>
<comment type="subcellular location">
    <subcellularLocation>
        <location evidence="1">Virion</location>
    </subcellularLocation>
</comment>
<protein>
    <recommendedName>
        <fullName evidence="2">Phage capsid-like C-terminal domain-containing protein</fullName>
    </recommendedName>
</protein>
<keyword evidence="4" id="KW-1185">Reference proteome</keyword>
<dbReference type="Pfam" id="PF05065">
    <property type="entry name" value="Phage_capsid"/>
    <property type="match status" value="1"/>
</dbReference>
<dbReference type="NCBIfam" id="TIGR01554">
    <property type="entry name" value="major_cap_HK97"/>
    <property type="match status" value="1"/>
</dbReference>
<evidence type="ECO:0000313" key="4">
    <source>
        <dbReference type="Proteomes" id="UP001501251"/>
    </source>
</evidence>
<feature type="domain" description="Phage capsid-like C-terminal" evidence="2">
    <location>
        <begin position="219"/>
        <end position="438"/>
    </location>
</feature>